<proteinExistence type="predicted"/>
<keyword evidence="2" id="KW-1185">Reference proteome</keyword>
<comment type="caution">
    <text evidence="1">The sequence shown here is derived from an EMBL/GenBank/DDBJ whole genome shotgun (WGS) entry which is preliminary data.</text>
</comment>
<evidence type="ECO:0000313" key="1">
    <source>
        <dbReference type="EMBL" id="KAI6085652.1"/>
    </source>
</evidence>
<evidence type="ECO:0000313" key="2">
    <source>
        <dbReference type="Proteomes" id="UP001497680"/>
    </source>
</evidence>
<accession>A0ACC0CYS7</accession>
<protein>
    <submittedName>
        <fullName evidence="1">Uncharacterized protein</fullName>
    </submittedName>
</protein>
<dbReference type="Proteomes" id="UP001497680">
    <property type="component" value="Unassembled WGS sequence"/>
</dbReference>
<dbReference type="EMBL" id="MU394323">
    <property type="protein sequence ID" value="KAI6085652.1"/>
    <property type="molecule type" value="Genomic_DNA"/>
</dbReference>
<name>A0ACC0CYS7_9PEZI</name>
<reference evidence="1 2" key="1">
    <citation type="journal article" date="2022" name="New Phytol.">
        <title>Ecological generalism drives hyperdiversity of secondary metabolite gene clusters in xylarialean endophytes.</title>
        <authorList>
            <person name="Franco M.E.E."/>
            <person name="Wisecaver J.H."/>
            <person name="Arnold A.E."/>
            <person name="Ju Y.M."/>
            <person name="Slot J.C."/>
            <person name="Ahrendt S."/>
            <person name="Moore L.P."/>
            <person name="Eastman K.E."/>
            <person name="Scott K."/>
            <person name="Konkel Z."/>
            <person name="Mondo S.J."/>
            <person name="Kuo A."/>
            <person name="Hayes R.D."/>
            <person name="Haridas S."/>
            <person name="Andreopoulos B."/>
            <person name="Riley R."/>
            <person name="LaButti K."/>
            <person name="Pangilinan J."/>
            <person name="Lipzen A."/>
            <person name="Amirebrahimi M."/>
            <person name="Yan J."/>
            <person name="Adam C."/>
            <person name="Keymanesh K."/>
            <person name="Ng V."/>
            <person name="Louie K."/>
            <person name="Northen T."/>
            <person name="Drula E."/>
            <person name="Henrissat B."/>
            <person name="Hsieh H.M."/>
            <person name="Youens-Clark K."/>
            <person name="Lutzoni F."/>
            <person name="Miadlikowska J."/>
            <person name="Eastwood D.C."/>
            <person name="Hamelin R.C."/>
            <person name="Grigoriev I.V."/>
            <person name="U'Ren J.M."/>
        </authorList>
    </citation>
    <scope>NUCLEOTIDE SEQUENCE [LARGE SCALE GENOMIC DNA]</scope>
    <source>
        <strain evidence="1 2">ER1909</strain>
    </source>
</reference>
<gene>
    <name evidence="1" type="ORF">F4821DRAFT_147189</name>
</gene>
<organism evidence="1 2">
    <name type="scientific">Hypoxylon rubiginosum</name>
    <dbReference type="NCBI Taxonomy" id="110542"/>
    <lineage>
        <taxon>Eukaryota</taxon>
        <taxon>Fungi</taxon>
        <taxon>Dikarya</taxon>
        <taxon>Ascomycota</taxon>
        <taxon>Pezizomycotina</taxon>
        <taxon>Sordariomycetes</taxon>
        <taxon>Xylariomycetidae</taxon>
        <taxon>Xylariales</taxon>
        <taxon>Hypoxylaceae</taxon>
        <taxon>Hypoxylon</taxon>
    </lineage>
</organism>
<sequence length="289" mass="32953">MAPPQSDLNIEQPSPAFHIFCLIVPRARNGLAMPGCCRKKVPGPRKKSKMECVVPGCTDRRHGSGSDFCKNHPCEHYYLPERCASRKAATDSFCRIHMRCPQPGCNKAKIQYADGRRERFCGDHKCSESTCSNLRNLQQNQYHPYCNDHACRVANCQERTLAQPGIVFIYCQRHKCSLSNCGSPAVNPPGPCRTHNQCRRPNCSNQRERNQDDCFEHRRCETNDCNELKKPGSSHCDRHTCLERDCENPSDNYGFCNIHRCENAGCRERQGMGGSRFCGLRKFTLTLYR</sequence>